<evidence type="ECO:0000313" key="9">
    <source>
        <dbReference type="EMBL" id="VEF02709.1"/>
    </source>
</evidence>
<dbReference type="PROSITE" id="PS51404">
    <property type="entry name" value="DYP_PEROXIDASE"/>
    <property type="match status" value="1"/>
</dbReference>
<dbReference type="OrthoDB" id="3251355at2"/>
<dbReference type="Pfam" id="PF04261">
    <property type="entry name" value="Dyp_perox_N"/>
    <property type="match status" value="1"/>
</dbReference>
<dbReference type="SUPFAM" id="SSF54909">
    <property type="entry name" value="Dimeric alpha+beta barrel"/>
    <property type="match status" value="1"/>
</dbReference>
<keyword evidence="3" id="KW-0479">Metal-binding</keyword>
<dbReference type="EC" id="1.11.1.-" evidence="9"/>
<evidence type="ECO:0000256" key="6">
    <source>
        <dbReference type="ARBA" id="ARBA00025737"/>
    </source>
</evidence>
<sequence length="303" mass="33702">MTTPQTAIIPDHCKAGIFIQADVISGQAEAVKQACKTALETVQQLQSQYPDAHLGLTIAFGSDFWKSLGHQQEGQEIKPFRALGNGLAPATQHDILFHIQSMRHDVNFLLTQKLVGLFNKIIDIKDETHGFRLIQERGVEGFVDGTENPQGNEAVAGVAIIEQDKPDAGGSYVLYQKYRHDLNKWRTFSLDEQEETIGRSKEDNEEFEGERLHPRAHIARSNLKENGVGLKIVRRSLPYGTVTGEHGLAFICYCNKLHNFEAQLLSMFGESADGQTDLMLERFTQAISGGYYFAPSAGRLANL</sequence>
<dbReference type="KEGG" id="nci:NCTC10296_01933"/>
<evidence type="ECO:0000259" key="7">
    <source>
        <dbReference type="Pfam" id="PF04261"/>
    </source>
</evidence>
<dbReference type="PANTHER" id="PTHR30521">
    <property type="entry name" value="DEFERROCHELATASE/PEROXIDASE"/>
    <property type="match status" value="1"/>
</dbReference>
<gene>
    <name evidence="9" type="primary">yfeX</name>
    <name evidence="9" type="ORF">NCTC10296_01933</name>
</gene>
<dbReference type="GO" id="GO:0046872">
    <property type="term" value="F:metal ion binding"/>
    <property type="evidence" value="ECO:0007669"/>
    <property type="project" value="UniProtKB-KW"/>
</dbReference>
<proteinExistence type="inferred from homology"/>
<reference evidence="9 10" key="1">
    <citation type="submission" date="2018-12" db="EMBL/GenBank/DDBJ databases">
        <authorList>
            <consortium name="Pathogen Informatics"/>
        </authorList>
    </citation>
    <scope>NUCLEOTIDE SEQUENCE [LARGE SCALE GENOMIC DNA]</scope>
    <source>
        <strain evidence="9 10">NCTC10296</strain>
    </source>
</reference>
<dbReference type="InterPro" id="IPR011008">
    <property type="entry name" value="Dimeric_a/b-barrel"/>
</dbReference>
<keyword evidence="4 9" id="KW-0560">Oxidoreductase</keyword>
<evidence type="ECO:0000256" key="3">
    <source>
        <dbReference type="ARBA" id="ARBA00022723"/>
    </source>
</evidence>
<dbReference type="RefSeq" id="WP_085416145.1">
    <property type="nucleotide sequence ID" value="NZ_CAUJPY010000028.1"/>
</dbReference>
<evidence type="ECO:0000313" key="10">
    <source>
        <dbReference type="Proteomes" id="UP000279284"/>
    </source>
</evidence>
<dbReference type="GO" id="GO:0005829">
    <property type="term" value="C:cytosol"/>
    <property type="evidence" value="ECO:0007669"/>
    <property type="project" value="TreeGrafter"/>
</dbReference>
<protein>
    <submittedName>
        <fullName evidence="9">Putative peroxidase</fullName>
        <ecNumber evidence="9">1.11.1.-</ecNumber>
    </submittedName>
</protein>
<feature type="domain" description="Dyp-type peroxidase N-terminal" evidence="7">
    <location>
        <begin position="5"/>
        <end position="132"/>
    </location>
</feature>
<dbReference type="NCBIfam" id="TIGR01413">
    <property type="entry name" value="Dyp_perox_fam"/>
    <property type="match status" value="1"/>
</dbReference>
<dbReference type="GO" id="GO:0020037">
    <property type="term" value="F:heme binding"/>
    <property type="evidence" value="ECO:0007669"/>
    <property type="project" value="InterPro"/>
</dbReference>
<dbReference type="InterPro" id="IPR048327">
    <property type="entry name" value="Dyp_perox_N"/>
</dbReference>
<dbReference type="GO" id="GO:0004601">
    <property type="term" value="F:peroxidase activity"/>
    <property type="evidence" value="ECO:0007669"/>
    <property type="project" value="UniProtKB-KW"/>
</dbReference>
<dbReference type="InterPro" id="IPR048328">
    <property type="entry name" value="Dyp_perox_C"/>
</dbReference>
<evidence type="ECO:0000256" key="1">
    <source>
        <dbReference type="ARBA" id="ARBA00001970"/>
    </source>
</evidence>
<evidence type="ECO:0000256" key="5">
    <source>
        <dbReference type="ARBA" id="ARBA00023004"/>
    </source>
</evidence>
<evidence type="ECO:0000256" key="2">
    <source>
        <dbReference type="ARBA" id="ARBA00022559"/>
    </source>
</evidence>
<comment type="cofactor">
    <cofactor evidence="1">
        <name>heme b</name>
        <dbReference type="ChEBI" id="CHEBI:60344"/>
    </cofactor>
</comment>
<comment type="similarity">
    <text evidence="6">Belongs to the DyP-type peroxidase family.</text>
</comment>
<keyword evidence="5" id="KW-0408">Iron</keyword>
<dbReference type="STRING" id="493.BWD07_04230"/>
<dbReference type="EMBL" id="LR134313">
    <property type="protein sequence ID" value="VEF02709.1"/>
    <property type="molecule type" value="Genomic_DNA"/>
</dbReference>
<evidence type="ECO:0000256" key="4">
    <source>
        <dbReference type="ARBA" id="ARBA00023002"/>
    </source>
</evidence>
<dbReference type="InterPro" id="IPR006314">
    <property type="entry name" value="Dyp_peroxidase"/>
</dbReference>
<dbReference type="AlphaFoldDB" id="A0A448D9Z2"/>
<accession>A0A448D9Z2</accession>
<keyword evidence="10" id="KW-1185">Reference proteome</keyword>
<organism evidence="9 10">
    <name type="scientific">Neisseria canis</name>
    <dbReference type="NCBI Taxonomy" id="493"/>
    <lineage>
        <taxon>Bacteria</taxon>
        <taxon>Pseudomonadati</taxon>
        <taxon>Pseudomonadota</taxon>
        <taxon>Betaproteobacteria</taxon>
        <taxon>Neisseriales</taxon>
        <taxon>Neisseriaceae</taxon>
        <taxon>Neisseria</taxon>
    </lineage>
</organism>
<feature type="domain" description="Dyp-type peroxidase C-terminal" evidence="8">
    <location>
        <begin position="135"/>
        <end position="297"/>
    </location>
</feature>
<dbReference type="PANTHER" id="PTHR30521:SF0">
    <property type="entry name" value="DYP-TYPE PEROXIDASE FAMILY PROTEIN"/>
    <property type="match status" value="1"/>
</dbReference>
<evidence type="ECO:0000259" key="8">
    <source>
        <dbReference type="Pfam" id="PF20628"/>
    </source>
</evidence>
<keyword evidence="2 9" id="KW-0575">Peroxidase</keyword>
<name>A0A448D9Z2_9NEIS</name>
<dbReference type="Pfam" id="PF20628">
    <property type="entry name" value="Dyp_perox_C"/>
    <property type="match status" value="1"/>
</dbReference>
<dbReference type="Proteomes" id="UP000279284">
    <property type="component" value="Chromosome"/>
</dbReference>